<accession>A0AAU7B2X5</accession>
<evidence type="ECO:0000256" key="2">
    <source>
        <dbReference type="ARBA" id="ARBA00023002"/>
    </source>
</evidence>
<keyword evidence="2" id="KW-0560">Oxidoreductase</keyword>
<dbReference type="Pfam" id="PF00106">
    <property type="entry name" value="adh_short"/>
    <property type="match status" value="1"/>
</dbReference>
<dbReference type="KEGG" id="parq:DSM112329_05118"/>
<evidence type="ECO:0000256" key="3">
    <source>
        <dbReference type="RuleBase" id="RU000363"/>
    </source>
</evidence>
<dbReference type="CDD" id="cd05233">
    <property type="entry name" value="SDR_c"/>
    <property type="match status" value="1"/>
</dbReference>
<dbReference type="InterPro" id="IPR057326">
    <property type="entry name" value="KR_dom"/>
</dbReference>
<dbReference type="GO" id="GO:0016491">
    <property type="term" value="F:oxidoreductase activity"/>
    <property type="evidence" value="ECO:0007669"/>
    <property type="project" value="UniProtKB-KW"/>
</dbReference>
<evidence type="ECO:0000313" key="5">
    <source>
        <dbReference type="EMBL" id="XAY08220.1"/>
    </source>
</evidence>
<dbReference type="SUPFAM" id="SSF51735">
    <property type="entry name" value="NAD(P)-binding Rossmann-fold domains"/>
    <property type="match status" value="1"/>
</dbReference>
<gene>
    <name evidence="5" type="ORF">DSM112329_05118</name>
</gene>
<proteinExistence type="inferred from homology"/>
<dbReference type="PRINTS" id="PR00081">
    <property type="entry name" value="GDHRDH"/>
</dbReference>
<dbReference type="SMART" id="SM00822">
    <property type="entry name" value="PKS_KR"/>
    <property type="match status" value="1"/>
</dbReference>
<dbReference type="PANTHER" id="PTHR44196:SF1">
    <property type="entry name" value="DEHYDROGENASE_REDUCTASE SDR FAMILY MEMBER 7B"/>
    <property type="match status" value="1"/>
</dbReference>
<dbReference type="InterPro" id="IPR036291">
    <property type="entry name" value="NAD(P)-bd_dom_sf"/>
</dbReference>
<dbReference type="PANTHER" id="PTHR44196">
    <property type="entry name" value="DEHYDROGENASE/REDUCTASE SDR FAMILY MEMBER 7B"/>
    <property type="match status" value="1"/>
</dbReference>
<sequence>MVLGTGTRAFITGASRGIGRSLAVALADRGVTLGLAARSTDELQELADSLPGEHHVLRCDVADEESVRDAISAFVAAAGGLDLLVANAGLTHYGPFRAQSMEQLRQMTDVNWYGTLFTVHAGLPVLLDQAGGHVVIVSSGAGLRSFPWAAVYGATKAAQRMFGEALRHELSGTGVGLTMVYPGEIATTLHDHEKDRMPDWYRGGPAAAPPEALAAKVIAAIEKDARAVHFPPLVRILGAVHGLSPQLSDRFLRALRGGGAAPRVD</sequence>
<dbReference type="RefSeq" id="WP_354699402.1">
    <property type="nucleotide sequence ID" value="NZ_CP114014.1"/>
</dbReference>
<dbReference type="GO" id="GO:0016020">
    <property type="term" value="C:membrane"/>
    <property type="evidence" value="ECO:0007669"/>
    <property type="project" value="TreeGrafter"/>
</dbReference>
<dbReference type="AlphaFoldDB" id="A0AAU7B2X5"/>
<name>A0AAU7B2X5_9ACTN</name>
<dbReference type="PRINTS" id="PR00080">
    <property type="entry name" value="SDRFAMILY"/>
</dbReference>
<dbReference type="InterPro" id="IPR002347">
    <property type="entry name" value="SDR_fam"/>
</dbReference>
<dbReference type="Gene3D" id="3.40.50.720">
    <property type="entry name" value="NAD(P)-binding Rossmann-like Domain"/>
    <property type="match status" value="1"/>
</dbReference>
<feature type="domain" description="Ketoreductase" evidence="4">
    <location>
        <begin position="7"/>
        <end position="203"/>
    </location>
</feature>
<reference evidence="5" key="1">
    <citation type="submission" date="2022-12" db="EMBL/GenBank/DDBJ databases">
        <title>Paraconexibacter alkalitolerans sp. nov. and Baekduia alba sp. nov., isolated from soil and emended description of the genera Paraconexibacter (Chun et al., 2020) and Baekduia (An et al., 2020).</title>
        <authorList>
            <person name="Vieira S."/>
            <person name="Huber K.J."/>
            <person name="Geppert A."/>
            <person name="Wolf J."/>
            <person name="Neumann-Schaal M."/>
            <person name="Muesken M."/>
            <person name="Overmann J."/>
        </authorList>
    </citation>
    <scope>NUCLEOTIDE SEQUENCE</scope>
    <source>
        <strain evidence="5">AEG42_29</strain>
    </source>
</reference>
<dbReference type="EMBL" id="CP114014">
    <property type="protein sequence ID" value="XAY08220.1"/>
    <property type="molecule type" value="Genomic_DNA"/>
</dbReference>
<protein>
    <submittedName>
        <fullName evidence="5">FabG-like 3-oxoacyl-(Acyl-carrier-protein) reductase</fullName>
    </submittedName>
</protein>
<comment type="similarity">
    <text evidence="1 3">Belongs to the short-chain dehydrogenases/reductases (SDR) family.</text>
</comment>
<evidence type="ECO:0000256" key="1">
    <source>
        <dbReference type="ARBA" id="ARBA00006484"/>
    </source>
</evidence>
<organism evidence="5">
    <name type="scientific">Paraconexibacter sp. AEG42_29</name>
    <dbReference type="NCBI Taxonomy" id="2997339"/>
    <lineage>
        <taxon>Bacteria</taxon>
        <taxon>Bacillati</taxon>
        <taxon>Actinomycetota</taxon>
        <taxon>Thermoleophilia</taxon>
        <taxon>Solirubrobacterales</taxon>
        <taxon>Paraconexibacteraceae</taxon>
        <taxon>Paraconexibacter</taxon>
    </lineage>
</organism>
<evidence type="ECO:0000259" key="4">
    <source>
        <dbReference type="SMART" id="SM00822"/>
    </source>
</evidence>